<dbReference type="Pfam" id="PF13174">
    <property type="entry name" value="TPR_6"/>
    <property type="match status" value="1"/>
</dbReference>
<evidence type="ECO:0000313" key="3">
    <source>
        <dbReference type="Proteomes" id="UP000430272"/>
    </source>
</evidence>
<proteinExistence type="predicted"/>
<reference evidence="2 3" key="1">
    <citation type="submission" date="2019-12" db="EMBL/GenBank/DDBJ databases">
        <title>Genomic-based taxomic classification of the family Erythrobacteraceae.</title>
        <authorList>
            <person name="Xu L."/>
        </authorList>
    </citation>
    <scope>NUCLEOTIDE SEQUENCE [LARGE SCALE GENOMIC DNA]</scope>
    <source>
        <strain evidence="2 3">JCM 17468</strain>
    </source>
</reference>
<dbReference type="Proteomes" id="UP000430272">
    <property type="component" value="Unassembled WGS sequence"/>
</dbReference>
<dbReference type="SUPFAM" id="SSF48452">
    <property type="entry name" value="TPR-like"/>
    <property type="match status" value="1"/>
</dbReference>
<dbReference type="AlphaFoldDB" id="A0A844YD56"/>
<comment type="caution">
    <text evidence="2">The sequence shown here is derived from an EMBL/GenBank/DDBJ whole genome shotgun (WGS) entry which is preliminary data.</text>
</comment>
<protein>
    <submittedName>
        <fullName evidence="2">Tetratricopeptide repeat protein</fullName>
    </submittedName>
</protein>
<gene>
    <name evidence="2" type="ORF">GRI47_12825</name>
</gene>
<keyword evidence="3" id="KW-1185">Reference proteome</keyword>
<dbReference type="SMART" id="SM00028">
    <property type="entry name" value="TPR"/>
    <property type="match status" value="4"/>
</dbReference>
<dbReference type="RefSeq" id="WP_160661745.1">
    <property type="nucleotide sequence ID" value="NZ_BAABDV010000001.1"/>
</dbReference>
<name>A0A844YD56_9SPHN</name>
<dbReference type="InterPro" id="IPR011990">
    <property type="entry name" value="TPR-like_helical_dom_sf"/>
</dbReference>
<dbReference type="OrthoDB" id="7566477at2"/>
<accession>A0A844YD56</accession>
<feature type="region of interest" description="Disordered" evidence="1">
    <location>
        <begin position="15"/>
        <end position="36"/>
    </location>
</feature>
<dbReference type="Gene3D" id="1.25.40.10">
    <property type="entry name" value="Tetratricopeptide repeat domain"/>
    <property type="match status" value="2"/>
</dbReference>
<evidence type="ECO:0000313" key="2">
    <source>
        <dbReference type="EMBL" id="MXO54882.1"/>
    </source>
</evidence>
<organism evidence="2 3">
    <name type="scientific">Qipengyuania pelagi</name>
    <dbReference type="NCBI Taxonomy" id="994320"/>
    <lineage>
        <taxon>Bacteria</taxon>
        <taxon>Pseudomonadati</taxon>
        <taxon>Pseudomonadota</taxon>
        <taxon>Alphaproteobacteria</taxon>
        <taxon>Sphingomonadales</taxon>
        <taxon>Erythrobacteraceae</taxon>
        <taxon>Qipengyuania</taxon>
    </lineage>
</organism>
<dbReference type="InterPro" id="IPR019734">
    <property type="entry name" value="TPR_rpt"/>
</dbReference>
<dbReference type="Pfam" id="PF13432">
    <property type="entry name" value="TPR_16"/>
    <property type="match status" value="2"/>
</dbReference>
<dbReference type="EMBL" id="WTYD01000002">
    <property type="protein sequence ID" value="MXO54882.1"/>
    <property type="molecule type" value="Genomic_DNA"/>
</dbReference>
<sequence>MITSILSLMLAQVGPNPNVSEPITPPEVAEQRRQTAERERQATASVAAQNAAAPSRLSECLASAAQDAETGEAFARAWLETATPEDRALALHCLGLSLVRQDRFADAREAFDNAREAAPATNPAYRARLSGMSGHAALAQGQADLAVPAFERAIMDADSAADPALTAGLNTDLARALVAAGRAPDAVAALAAARDADPSNAQAWLLSATLARRLERLGEAQRHIEYAATLAPRDPAIGLEAGVIAAMAGREDQARASFASVIEVAPDSVEAGRARTYLTRLDGGAQQEGPSGR</sequence>
<evidence type="ECO:0000256" key="1">
    <source>
        <dbReference type="SAM" id="MobiDB-lite"/>
    </source>
</evidence>